<keyword evidence="3" id="KW-0378">Hydrolase</keyword>
<evidence type="ECO:0000313" key="5">
    <source>
        <dbReference type="EMBL" id="MBM7703632.1"/>
    </source>
</evidence>
<gene>
    <name evidence="5" type="ORF">JOC83_002481</name>
</gene>
<organism evidence="5 6">
    <name type="scientific">Priestia iocasae</name>
    <dbReference type="NCBI Taxonomy" id="2291674"/>
    <lineage>
        <taxon>Bacteria</taxon>
        <taxon>Bacillati</taxon>
        <taxon>Bacillota</taxon>
        <taxon>Bacilli</taxon>
        <taxon>Bacillales</taxon>
        <taxon>Bacillaceae</taxon>
        <taxon>Priestia</taxon>
    </lineage>
</organism>
<comment type="caution">
    <text evidence="5">The sequence shown here is derived from an EMBL/GenBank/DDBJ whole genome shotgun (WGS) entry which is preliminary data.</text>
</comment>
<name>A0ABS2QXF1_9BACI</name>
<dbReference type="Proteomes" id="UP000809829">
    <property type="component" value="Unassembled WGS sequence"/>
</dbReference>
<reference evidence="5 6" key="1">
    <citation type="submission" date="2021-01" db="EMBL/GenBank/DDBJ databases">
        <title>Genomic Encyclopedia of Type Strains, Phase IV (KMG-IV): sequencing the most valuable type-strain genomes for metagenomic binning, comparative biology and taxonomic classification.</title>
        <authorList>
            <person name="Goeker M."/>
        </authorList>
    </citation>
    <scope>NUCLEOTIDE SEQUENCE [LARGE SCALE GENOMIC DNA]</scope>
    <source>
        <strain evidence="5 6">DSM 104297</strain>
    </source>
</reference>
<comment type="similarity">
    <text evidence="1">Belongs to the peptidase S51 family.</text>
</comment>
<evidence type="ECO:0000256" key="4">
    <source>
        <dbReference type="ARBA" id="ARBA00022825"/>
    </source>
</evidence>
<keyword evidence="4" id="KW-0720">Serine protease</keyword>
<dbReference type="InterPro" id="IPR029062">
    <property type="entry name" value="Class_I_gatase-like"/>
</dbReference>
<dbReference type="Gene3D" id="3.40.50.880">
    <property type="match status" value="1"/>
</dbReference>
<evidence type="ECO:0000256" key="1">
    <source>
        <dbReference type="ARBA" id="ARBA00006534"/>
    </source>
</evidence>
<dbReference type="EMBL" id="JAFBFC010000004">
    <property type="protein sequence ID" value="MBM7703632.1"/>
    <property type="molecule type" value="Genomic_DNA"/>
</dbReference>
<proteinExistence type="inferred from homology"/>
<accession>A0ABS2QXF1</accession>
<evidence type="ECO:0000256" key="2">
    <source>
        <dbReference type="ARBA" id="ARBA00022670"/>
    </source>
</evidence>
<dbReference type="Pfam" id="PF03575">
    <property type="entry name" value="Peptidase_S51"/>
    <property type="match status" value="1"/>
</dbReference>
<sequence length="66" mass="7486">MWTNLESKSLSDLSQFSSIYIGGGNTFHLLNILRKTGFDELLKAYINQKKLFTEEVLEPLFGGAIF</sequence>
<keyword evidence="2" id="KW-0645">Protease</keyword>
<dbReference type="InterPro" id="IPR005320">
    <property type="entry name" value="Peptidase_S51"/>
</dbReference>
<dbReference type="SUPFAM" id="SSF52317">
    <property type="entry name" value="Class I glutamine amidotransferase-like"/>
    <property type="match status" value="1"/>
</dbReference>
<keyword evidence="6" id="KW-1185">Reference proteome</keyword>
<protein>
    <submittedName>
        <fullName evidence="5">Peptidase E</fullName>
    </submittedName>
</protein>
<evidence type="ECO:0000313" key="6">
    <source>
        <dbReference type="Proteomes" id="UP000809829"/>
    </source>
</evidence>
<evidence type="ECO:0000256" key="3">
    <source>
        <dbReference type="ARBA" id="ARBA00022801"/>
    </source>
</evidence>